<dbReference type="EMBL" id="CVMV01000059">
    <property type="protein sequence ID" value="CRG96475.1"/>
    <property type="molecule type" value="Genomic_DNA"/>
</dbReference>
<keyword evidence="4" id="KW-0175">Coiled coil</keyword>
<evidence type="ECO:0000256" key="2">
    <source>
        <dbReference type="ARBA" id="ARBA00022980"/>
    </source>
</evidence>
<protein>
    <submittedName>
        <fullName evidence="6">60S ribosomal protein L28, putative</fullName>
    </submittedName>
</protein>
<accession>A0A1J1GZM5</accession>
<evidence type="ECO:0000256" key="3">
    <source>
        <dbReference type="ARBA" id="ARBA00023274"/>
    </source>
</evidence>
<dbReference type="GeneID" id="39732230"/>
<keyword evidence="7" id="KW-1185">Reference proteome</keyword>
<sequence>MSNISNALIWELTKKNSCFLKKNKRGGSRVFSCDPYNVYCKNTPSNSGLVKDNCINVRILKRKPVLLVKKLNEKNGVVTKECKTKNIKNVEKLIEEYGKNEKEKNKRKLLKKYKRLFKVYCNTRKRNK</sequence>
<dbReference type="Gene3D" id="3.30.390.110">
    <property type="match status" value="1"/>
</dbReference>
<dbReference type="Pfam" id="PF01778">
    <property type="entry name" value="Ribosomal_L28e"/>
    <property type="match status" value="1"/>
</dbReference>
<dbReference type="GO" id="GO:1990904">
    <property type="term" value="C:ribonucleoprotein complex"/>
    <property type="evidence" value="ECO:0007669"/>
    <property type="project" value="UniProtKB-KW"/>
</dbReference>
<dbReference type="Proteomes" id="UP000220797">
    <property type="component" value="Unassembled WGS sequence"/>
</dbReference>
<comment type="similarity">
    <text evidence="1">Belongs to the eukaryotic ribosomal protein eL28 family.</text>
</comment>
<reference evidence="6" key="1">
    <citation type="submission" date="2015-04" db="EMBL/GenBank/DDBJ databases">
        <authorList>
            <consortium name="Pathogen Informatics"/>
        </authorList>
    </citation>
    <scope>NUCLEOTIDE SEQUENCE [LARGE SCALE GENOMIC DNA]</scope>
    <source>
        <strain evidence="6">8A</strain>
    </source>
</reference>
<dbReference type="GO" id="GO:0005840">
    <property type="term" value="C:ribosome"/>
    <property type="evidence" value="ECO:0007669"/>
    <property type="project" value="UniProtKB-KW"/>
</dbReference>
<keyword evidence="2 6" id="KW-0689">Ribosomal protein</keyword>
<feature type="domain" description="Ribosomal eL28/Mak16" evidence="5">
    <location>
        <begin position="8"/>
        <end position="116"/>
    </location>
</feature>
<dbReference type="AlphaFoldDB" id="A0A1J1GZM5"/>
<evidence type="ECO:0000313" key="6">
    <source>
        <dbReference type="EMBL" id="CRG96475.1"/>
    </source>
</evidence>
<comment type="caution">
    <text evidence="6">The sequence shown here is derived from an EMBL/GenBank/DDBJ whole genome shotgun (WGS) entry which is preliminary data.</text>
</comment>
<dbReference type="GO" id="GO:0006412">
    <property type="term" value="P:translation"/>
    <property type="evidence" value="ECO:0007669"/>
    <property type="project" value="InterPro"/>
</dbReference>
<dbReference type="InterPro" id="IPR002672">
    <property type="entry name" value="Ribosomal_eL28"/>
</dbReference>
<dbReference type="GO" id="GO:0003735">
    <property type="term" value="F:structural constituent of ribosome"/>
    <property type="evidence" value="ECO:0007669"/>
    <property type="project" value="InterPro"/>
</dbReference>
<evidence type="ECO:0000256" key="4">
    <source>
        <dbReference type="SAM" id="Coils"/>
    </source>
</evidence>
<dbReference type="VEuPathDB" id="PlasmoDB:PGAL8A_00370000"/>
<dbReference type="InterPro" id="IPR029004">
    <property type="entry name" value="Ribosomal_eL28/Mak16"/>
</dbReference>
<name>A0A1J1GZM5_PLAGA</name>
<proteinExistence type="inferred from homology"/>
<dbReference type="OrthoDB" id="338850at2759"/>
<evidence type="ECO:0000313" key="7">
    <source>
        <dbReference type="Proteomes" id="UP000220797"/>
    </source>
</evidence>
<feature type="coiled-coil region" evidence="4">
    <location>
        <begin position="80"/>
        <end position="107"/>
    </location>
</feature>
<dbReference type="RefSeq" id="XP_028529280.1">
    <property type="nucleotide sequence ID" value="XM_028672760.1"/>
</dbReference>
<keyword evidence="3" id="KW-0687">Ribonucleoprotein</keyword>
<organism evidence="6 7">
    <name type="scientific">Plasmodium gallinaceum</name>
    <dbReference type="NCBI Taxonomy" id="5849"/>
    <lineage>
        <taxon>Eukaryota</taxon>
        <taxon>Sar</taxon>
        <taxon>Alveolata</taxon>
        <taxon>Apicomplexa</taxon>
        <taxon>Aconoidasida</taxon>
        <taxon>Haemosporida</taxon>
        <taxon>Plasmodiidae</taxon>
        <taxon>Plasmodium</taxon>
        <taxon>Plasmodium (Haemamoeba)</taxon>
    </lineage>
</organism>
<evidence type="ECO:0000259" key="5">
    <source>
        <dbReference type="Pfam" id="PF01778"/>
    </source>
</evidence>
<dbReference type="PANTHER" id="PTHR10544">
    <property type="entry name" value="60S RIBOSOMAL PROTEIN L28"/>
    <property type="match status" value="1"/>
</dbReference>
<evidence type="ECO:0000256" key="1">
    <source>
        <dbReference type="ARBA" id="ARBA00007926"/>
    </source>
</evidence>
<gene>
    <name evidence="6" type="ORF">PGAL8A_00370000</name>
</gene>
<dbReference type="OMA" id="WELTKKN"/>